<dbReference type="RefSeq" id="WP_105935252.1">
    <property type="nucleotide sequence ID" value="NZ_PVNP01000160.1"/>
</dbReference>
<keyword evidence="3" id="KW-0732">Signal</keyword>
<organism evidence="4 5">
    <name type="scientific">Alteromonas alba</name>
    <dbReference type="NCBI Taxonomy" id="2079529"/>
    <lineage>
        <taxon>Bacteria</taxon>
        <taxon>Pseudomonadati</taxon>
        <taxon>Pseudomonadota</taxon>
        <taxon>Gammaproteobacteria</taxon>
        <taxon>Alteromonadales</taxon>
        <taxon>Alteromonadaceae</taxon>
        <taxon>Alteromonas/Salinimonas group</taxon>
        <taxon>Alteromonas</taxon>
    </lineage>
</organism>
<evidence type="ECO:0000256" key="2">
    <source>
        <dbReference type="SAM" id="Phobius"/>
    </source>
</evidence>
<name>A0A2S9V8M7_9ALTE</name>
<feature type="transmembrane region" description="Helical" evidence="2">
    <location>
        <begin position="142"/>
        <end position="163"/>
    </location>
</feature>
<keyword evidence="2" id="KW-0472">Membrane</keyword>
<comment type="caution">
    <text evidence="4">The sequence shown here is derived from an EMBL/GenBank/DDBJ whole genome shotgun (WGS) entry which is preliminary data.</text>
</comment>
<keyword evidence="2" id="KW-1133">Transmembrane helix</keyword>
<evidence type="ECO:0000256" key="3">
    <source>
        <dbReference type="SAM" id="SignalP"/>
    </source>
</evidence>
<gene>
    <name evidence="4" type="ORF">C6Y40_14795</name>
</gene>
<feature type="coiled-coil region" evidence="1">
    <location>
        <begin position="32"/>
        <end position="76"/>
    </location>
</feature>
<sequence>MFKWMLVFTLLLPTICFADTDDYVHADFYRGLVGLKKQVDEINRDLRLLENATLSNAEVNRRLARIEQDIDAVKTLYNEAIKMQPSTLSASELEQIKSSLDILDMQEIRLRLQSELTQQHQSVKSETLLASRDFTNEATRNLATTVLTLTAILVAVISAVIAWMNHIQSTRTQAVKNKAEQDLEALKEATDQDLLALRGVTQRQISALTERHEKDIKRLTDGHQQKIERLEQINLEKVQYAANAFDKLMSETETQNGLVFKNLAISIYLRRFLIEDGYDRFFDDLSMTSVEDSTTARCDPSVLREVIAIQEHAISRFEMVKDKLDDARMLYYEALLDLAFYEAEMTRFGVLNDNALQSINKRLKSFEENLNFWLTEERSEYQDPERLPRFIFRVICMVDSLIFIRVCLRDKSLFTKQAAMHEISCQVRLLLAEKEMATDDAITNVLAGAQCNSLWQKYTGFQKERPRLFED</sequence>
<proteinExistence type="predicted"/>
<protein>
    <submittedName>
        <fullName evidence="4">Uncharacterized protein</fullName>
    </submittedName>
</protein>
<evidence type="ECO:0000313" key="4">
    <source>
        <dbReference type="EMBL" id="PRO72819.1"/>
    </source>
</evidence>
<feature type="chain" id="PRO_5015649441" evidence="3">
    <location>
        <begin position="19"/>
        <end position="471"/>
    </location>
</feature>
<reference evidence="5" key="1">
    <citation type="journal article" date="2020" name="Int. J. Syst. Evol. Microbiol.">
        <title>Alteromonas alba sp. nov., a marine bacterium isolated from the seawater of the West Pacific Ocean.</title>
        <authorList>
            <person name="Sun C."/>
            <person name="Wu Y.-H."/>
            <person name="Xamxidin M."/>
            <person name="Cheng H."/>
            <person name="Xu X.-W."/>
        </authorList>
    </citation>
    <scope>NUCLEOTIDE SEQUENCE [LARGE SCALE GENOMIC DNA]</scope>
    <source>
        <strain evidence="5">190</strain>
    </source>
</reference>
<dbReference type="OrthoDB" id="6376836at2"/>
<accession>A0A2S9V8M7</accession>
<keyword evidence="5" id="KW-1185">Reference proteome</keyword>
<evidence type="ECO:0000256" key="1">
    <source>
        <dbReference type="SAM" id="Coils"/>
    </source>
</evidence>
<keyword evidence="2" id="KW-0812">Transmembrane</keyword>
<dbReference type="Proteomes" id="UP000238949">
    <property type="component" value="Unassembled WGS sequence"/>
</dbReference>
<keyword evidence="1" id="KW-0175">Coiled coil</keyword>
<dbReference type="AlphaFoldDB" id="A0A2S9V8M7"/>
<dbReference type="EMBL" id="PVNP01000160">
    <property type="protein sequence ID" value="PRO72819.1"/>
    <property type="molecule type" value="Genomic_DNA"/>
</dbReference>
<evidence type="ECO:0000313" key="5">
    <source>
        <dbReference type="Proteomes" id="UP000238949"/>
    </source>
</evidence>
<feature type="signal peptide" evidence="3">
    <location>
        <begin position="1"/>
        <end position="18"/>
    </location>
</feature>